<proteinExistence type="predicted"/>
<feature type="chain" id="PRO_5041378330" description="UPAR/Ly6 domain-containing protein" evidence="1">
    <location>
        <begin position="23"/>
        <end position="165"/>
    </location>
</feature>
<organism evidence="2 3">
    <name type="scientific">Mesorhabditis spiculigera</name>
    <dbReference type="NCBI Taxonomy" id="96644"/>
    <lineage>
        <taxon>Eukaryota</taxon>
        <taxon>Metazoa</taxon>
        <taxon>Ecdysozoa</taxon>
        <taxon>Nematoda</taxon>
        <taxon>Chromadorea</taxon>
        <taxon>Rhabditida</taxon>
        <taxon>Rhabditina</taxon>
        <taxon>Rhabditomorpha</taxon>
        <taxon>Rhabditoidea</taxon>
        <taxon>Rhabditidae</taxon>
        <taxon>Mesorhabditinae</taxon>
        <taxon>Mesorhabditis</taxon>
    </lineage>
</organism>
<evidence type="ECO:0000313" key="2">
    <source>
        <dbReference type="EMBL" id="CAJ0567890.1"/>
    </source>
</evidence>
<comment type="caution">
    <text evidence="2">The sequence shown here is derived from an EMBL/GenBank/DDBJ whole genome shotgun (WGS) entry which is preliminary data.</text>
</comment>
<evidence type="ECO:0000313" key="3">
    <source>
        <dbReference type="Proteomes" id="UP001177023"/>
    </source>
</evidence>
<gene>
    <name evidence="2" type="ORF">MSPICULIGERA_LOCUS6423</name>
</gene>
<keyword evidence="3" id="KW-1185">Reference proteome</keyword>
<name>A0AA36CGX5_9BILA</name>
<keyword evidence="1" id="KW-0732">Signal</keyword>
<sequence>MTSNLWRTFWTTIVVMAQIAEALVDCTHGFVGRMQASLTEDFIHINDTRMCAADWCIQVIIHGAFDDDNTFQQGISSRCAYTGGDRSICQQSQSCLSISFYDGMRGNFSFCCCREAECNRPTVQLIDQIYGGSTKKRVRSNGHDSTRISTILYFTLSLLALRHYG</sequence>
<dbReference type="AlphaFoldDB" id="A0AA36CGX5"/>
<evidence type="ECO:0008006" key="4">
    <source>
        <dbReference type="Google" id="ProtNLM"/>
    </source>
</evidence>
<reference evidence="2" key="1">
    <citation type="submission" date="2023-06" db="EMBL/GenBank/DDBJ databases">
        <authorList>
            <person name="Delattre M."/>
        </authorList>
    </citation>
    <scope>NUCLEOTIDE SEQUENCE</scope>
    <source>
        <strain evidence="2">AF72</strain>
    </source>
</reference>
<dbReference type="Proteomes" id="UP001177023">
    <property type="component" value="Unassembled WGS sequence"/>
</dbReference>
<feature type="non-terminal residue" evidence="2">
    <location>
        <position position="1"/>
    </location>
</feature>
<feature type="signal peptide" evidence="1">
    <location>
        <begin position="1"/>
        <end position="22"/>
    </location>
</feature>
<accession>A0AA36CGX5</accession>
<dbReference type="EMBL" id="CATQJA010001599">
    <property type="protein sequence ID" value="CAJ0567890.1"/>
    <property type="molecule type" value="Genomic_DNA"/>
</dbReference>
<protein>
    <recommendedName>
        <fullName evidence="4">UPAR/Ly6 domain-containing protein</fullName>
    </recommendedName>
</protein>
<evidence type="ECO:0000256" key="1">
    <source>
        <dbReference type="SAM" id="SignalP"/>
    </source>
</evidence>